<dbReference type="PANTHER" id="PTHR22835:SF663">
    <property type="entry name" value="LIPASE-LIKE"/>
    <property type="match status" value="1"/>
</dbReference>
<accession>A0AAX6GQ83</accession>
<gene>
    <name evidence="6" type="ORF">M6B38_351015</name>
</gene>
<feature type="signal peptide" evidence="5">
    <location>
        <begin position="1"/>
        <end position="30"/>
    </location>
</feature>
<evidence type="ECO:0000256" key="5">
    <source>
        <dbReference type="SAM" id="SignalP"/>
    </source>
</evidence>
<evidence type="ECO:0000313" key="7">
    <source>
        <dbReference type="Proteomes" id="UP001140949"/>
    </source>
</evidence>
<dbReference type="SUPFAM" id="SSF52266">
    <property type="entry name" value="SGNH hydrolase"/>
    <property type="match status" value="1"/>
</dbReference>
<proteinExistence type="inferred from homology"/>
<dbReference type="PANTHER" id="PTHR22835">
    <property type="entry name" value="ZINC FINGER FYVE DOMAIN CONTAINING PROTEIN"/>
    <property type="match status" value="1"/>
</dbReference>
<dbReference type="Gene3D" id="3.40.50.1110">
    <property type="entry name" value="SGNH hydrolase"/>
    <property type="match status" value="1"/>
</dbReference>
<protein>
    <submittedName>
        <fullName evidence="6">GDSL esterase/lipase-like</fullName>
    </submittedName>
</protein>
<dbReference type="Pfam" id="PF00657">
    <property type="entry name" value="Lipase_GDSL"/>
    <property type="match status" value="1"/>
</dbReference>
<sequence>MATSSSSSLFPCYLAVPLLVLLYSSSRCSGSSCCQSIISFGDSIADTGNLVLSPGGGANHASRFPYGETYFGRPTGRFSDGRIIIDFVAEAMGLPFVPPFLGGPDGGADGFRRGVNFAVAGATALDNGFFREKGLDVDWTNCSLSVQLDWFKQLLPSLCTPGSECTDILGRSLFLVGEIGGNDYNYLFMNGGMLDEIRSSVPKVINTIVSTVTELISLGARTLVVPGNFPIGCVPMYLKKFQSASVDDYDLRTGCIKWLNEFSEYHNSMLLKELDRLRQQHPYATIIYADYYKAALSIYRSPSSFGINVTLRACCGSGDGPYNNNVVISCGSKTSNLCDDPSRYVSWDGIHLTEAAYRAIANMLLNDGSSLSLLFKFCMFSNRAQVEQ</sequence>
<keyword evidence="7" id="KW-1185">Reference proteome</keyword>
<organism evidence="6 7">
    <name type="scientific">Iris pallida</name>
    <name type="common">Sweet iris</name>
    <dbReference type="NCBI Taxonomy" id="29817"/>
    <lineage>
        <taxon>Eukaryota</taxon>
        <taxon>Viridiplantae</taxon>
        <taxon>Streptophyta</taxon>
        <taxon>Embryophyta</taxon>
        <taxon>Tracheophyta</taxon>
        <taxon>Spermatophyta</taxon>
        <taxon>Magnoliopsida</taxon>
        <taxon>Liliopsida</taxon>
        <taxon>Asparagales</taxon>
        <taxon>Iridaceae</taxon>
        <taxon>Iridoideae</taxon>
        <taxon>Irideae</taxon>
        <taxon>Iris</taxon>
    </lineage>
</organism>
<keyword evidence="4" id="KW-0325">Glycoprotein</keyword>
<reference evidence="6" key="1">
    <citation type="journal article" date="2023" name="GigaByte">
        <title>Genome assembly of the bearded iris, Iris pallida Lam.</title>
        <authorList>
            <person name="Bruccoleri R.E."/>
            <person name="Oakeley E.J."/>
            <person name="Faust A.M.E."/>
            <person name="Altorfer M."/>
            <person name="Dessus-Babus S."/>
            <person name="Burckhardt D."/>
            <person name="Oertli M."/>
            <person name="Naumann U."/>
            <person name="Petersen F."/>
            <person name="Wong J."/>
        </authorList>
    </citation>
    <scope>NUCLEOTIDE SEQUENCE</scope>
    <source>
        <strain evidence="6">GSM-AAB239-AS_SAM_17_03QT</strain>
    </source>
</reference>
<evidence type="ECO:0000256" key="4">
    <source>
        <dbReference type="ARBA" id="ARBA00023180"/>
    </source>
</evidence>
<dbReference type="AlphaFoldDB" id="A0AAX6GQ83"/>
<evidence type="ECO:0000256" key="1">
    <source>
        <dbReference type="ARBA" id="ARBA00008668"/>
    </source>
</evidence>
<comment type="similarity">
    <text evidence="1">Belongs to the 'GDSL' lipolytic enzyme family.</text>
</comment>
<dbReference type="InterPro" id="IPR035669">
    <property type="entry name" value="SGNH_plant_lipase-like"/>
</dbReference>
<comment type="caution">
    <text evidence="6">The sequence shown here is derived from an EMBL/GenBank/DDBJ whole genome shotgun (WGS) entry which is preliminary data.</text>
</comment>
<dbReference type="Proteomes" id="UP001140949">
    <property type="component" value="Unassembled WGS sequence"/>
</dbReference>
<dbReference type="InterPro" id="IPR001087">
    <property type="entry name" value="GDSL"/>
</dbReference>
<dbReference type="EMBL" id="JANAVB010017200">
    <property type="protein sequence ID" value="KAJ6830692.1"/>
    <property type="molecule type" value="Genomic_DNA"/>
</dbReference>
<keyword evidence="2 5" id="KW-0732">Signal</keyword>
<name>A0AAX6GQ83_IRIPA</name>
<dbReference type="InterPro" id="IPR036514">
    <property type="entry name" value="SGNH_hydro_sf"/>
</dbReference>
<feature type="chain" id="PRO_5043601444" evidence="5">
    <location>
        <begin position="31"/>
        <end position="388"/>
    </location>
</feature>
<evidence type="ECO:0000313" key="6">
    <source>
        <dbReference type="EMBL" id="KAJ6830692.1"/>
    </source>
</evidence>
<evidence type="ECO:0000256" key="3">
    <source>
        <dbReference type="ARBA" id="ARBA00022801"/>
    </source>
</evidence>
<reference evidence="6" key="2">
    <citation type="submission" date="2023-04" db="EMBL/GenBank/DDBJ databases">
        <authorList>
            <person name="Bruccoleri R.E."/>
            <person name="Oakeley E.J."/>
            <person name="Faust A.-M."/>
            <person name="Dessus-Babus S."/>
            <person name="Altorfer M."/>
            <person name="Burckhardt D."/>
            <person name="Oertli M."/>
            <person name="Naumann U."/>
            <person name="Petersen F."/>
            <person name="Wong J."/>
        </authorList>
    </citation>
    <scope>NUCLEOTIDE SEQUENCE</scope>
    <source>
        <strain evidence="6">GSM-AAB239-AS_SAM_17_03QT</strain>
        <tissue evidence="6">Leaf</tissue>
    </source>
</reference>
<dbReference type="GO" id="GO:0016788">
    <property type="term" value="F:hydrolase activity, acting on ester bonds"/>
    <property type="evidence" value="ECO:0007669"/>
    <property type="project" value="InterPro"/>
</dbReference>
<evidence type="ECO:0000256" key="2">
    <source>
        <dbReference type="ARBA" id="ARBA00022729"/>
    </source>
</evidence>
<dbReference type="CDD" id="cd01837">
    <property type="entry name" value="SGNH_plant_lipase_like"/>
    <property type="match status" value="1"/>
</dbReference>
<keyword evidence="3" id="KW-0378">Hydrolase</keyword>